<comment type="caution">
    <text evidence="1">The sequence shown here is derived from an EMBL/GenBank/DDBJ whole genome shotgun (WGS) entry which is preliminary data.</text>
</comment>
<accession>A0ACC0NQA1</accession>
<sequence>MTAQLVEDPYFPYTFPYLHDFYQKHGAIPHPKNKEEDGDEAVSVLVQIAPPDDAEFIIKEVGEEPEGNLEKEPMEEEDPEEWEIEPVGEIEPVQEPEVMDILFNSGDVPPPPYETDIGV</sequence>
<name>A0ACC0NQA1_RHOML</name>
<protein>
    <submittedName>
        <fullName evidence="1">Uncharacterized protein</fullName>
    </submittedName>
</protein>
<organism evidence="1 2">
    <name type="scientific">Rhododendron molle</name>
    <name type="common">Chinese azalea</name>
    <name type="synonym">Azalea mollis</name>
    <dbReference type="NCBI Taxonomy" id="49168"/>
    <lineage>
        <taxon>Eukaryota</taxon>
        <taxon>Viridiplantae</taxon>
        <taxon>Streptophyta</taxon>
        <taxon>Embryophyta</taxon>
        <taxon>Tracheophyta</taxon>
        <taxon>Spermatophyta</taxon>
        <taxon>Magnoliopsida</taxon>
        <taxon>eudicotyledons</taxon>
        <taxon>Gunneridae</taxon>
        <taxon>Pentapetalae</taxon>
        <taxon>asterids</taxon>
        <taxon>Ericales</taxon>
        <taxon>Ericaceae</taxon>
        <taxon>Ericoideae</taxon>
        <taxon>Rhodoreae</taxon>
        <taxon>Rhododendron</taxon>
    </lineage>
</organism>
<gene>
    <name evidence="1" type="ORF">RHMOL_Rhmol05G0153700</name>
</gene>
<evidence type="ECO:0000313" key="2">
    <source>
        <dbReference type="Proteomes" id="UP001062846"/>
    </source>
</evidence>
<proteinExistence type="predicted"/>
<evidence type="ECO:0000313" key="1">
    <source>
        <dbReference type="EMBL" id="KAI8555166.1"/>
    </source>
</evidence>
<dbReference type="Proteomes" id="UP001062846">
    <property type="component" value="Chromosome 5"/>
</dbReference>
<reference evidence="1" key="1">
    <citation type="submission" date="2022-02" db="EMBL/GenBank/DDBJ databases">
        <title>Plant Genome Project.</title>
        <authorList>
            <person name="Zhang R.-G."/>
        </authorList>
    </citation>
    <scope>NUCLEOTIDE SEQUENCE</scope>
    <source>
        <strain evidence="1">AT1</strain>
    </source>
</reference>
<keyword evidence="2" id="KW-1185">Reference proteome</keyword>
<dbReference type="EMBL" id="CM046392">
    <property type="protein sequence ID" value="KAI8555166.1"/>
    <property type="molecule type" value="Genomic_DNA"/>
</dbReference>